<proteinExistence type="inferred from homology"/>
<dbReference type="Proteomes" id="UP000811282">
    <property type="component" value="Unassembled WGS sequence"/>
</dbReference>
<accession>A0ABS5YAW2</accession>
<dbReference type="InterPro" id="IPR038228">
    <property type="entry name" value="Syd_sf"/>
</dbReference>
<dbReference type="Pfam" id="PF07348">
    <property type="entry name" value="Syd"/>
    <property type="match status" value="1"/>
</dbReference>
<dbReference type="EMBL" id="JAFJYC010000001">
    <property type="protein sequence ID" value="MBT9432117.1"/>
    <property type="molecule type" value="Genomic_DNA"/>
</dbReference>
<gene>
    <name evidence="4 5" type="primary">syd</name>
    <name evidence="5" type="ORF">JZM24_08265</name>
</gene>
<organism evidence="5 6">
    <name type="scientific">Candidatus Sodalis endolongispinus</name>
    <dbReference type="NCBI Taxonomy" id="2812662"/>
    <lineage>
        <taxon>Bacteria</taxon>
        <taxon>Pseudomonadati</taxon>
        <taxon>Pseudomonadota</taxon>
        <taxon>Gammaproteobacteria</taxon>
        <taxon>Enterobacterales</taxon>
        <taxon>Bruguierivoracaceae</taxon>
        <taxon>Sodalis</taxon>
    </lineage>
</organism>
<evidence type="ECO:0000313" key="6">
    <source>
        <dbReference type="Proteomes" id="UP000811282"/>
    </source>
</evidence>
<evidence type="ECO:0000256" key="4">
    <source>
        <dbReference type="HAMAP-Rule" id="MF_01104"/>
    </source>
</evidence>
<comment type="function">
    <text evidence="4">Interacts with the SecY protein in vivo. May bind preferentially to an uncomplexed state of SecY, thus functioning either as a chelating agent for excess SecY in the cell or as a regulatory factor that negatively controls the translocase function.</text>
</comment>
<comment type="similarity">
    <text evidence="4">Belongs to the Syd family.</text>
</comment>
<dbReference type="HAMAP" id="MF_01104">
    <property type="entry name" value="Syd"/>
    <property type="match status" value="1"/>
</dbReference>
<protein>
    <recommendedName>
        <fullName evidence="4">Protein Syd</fullName>
    </recommendedName>
</protein>
<keyword evidence="1 4" id="KW-1003">Cell membrane</keyword>
<dbReference type="RefSeq" id="WP_215669296.1">
    <property type="nucleotide sequence ID" value="NZ_JAFJYC010000001.1"/>
</dbReference>
<dbReference type="Gene3D" id="3.40.1580.20">
    <property type="entry name" value="Syd protein"/>
    <property type="match status" value="1"/>
</dbReference>
<reference evidence="5 6" key="1">
    <citation type="journal article" date="2021" name="Genome Biol. Evol.">
        <title>The evolution of interdependence in a four-way mealybug symbiosis.</title>
        <authorList>
            <person name="Garber A.I."/>
            <person name="Kupper M."/>
            <person name="Laetsch D.R."/>
            <person name="Weldon S.R."/>
            <person name="Ladinsky M.S."/>
            <person name="Bjorkman P.J."/>
            <person name="McCutcheon J.P."/>
        </authorList>
    </citation>
    <scope>NUCLEOTIDE SEQUENCE [LARGE SCALE GENOMIC DNA]</scope>
    <source>
        <strain evidence="5">SOD</strain>
    </source>
</reference>
<comment type="subcellular location">
    <subcellularLocation>
        <location evidence="4">Cell inner membrane</location>
        <topology evidence="4">Peripheral membrane protein</topology>
        <orientation evidence="4">Cytoplasmic side</orientation>
    </subcellularLocation>
    <text evidence="4">Loosely associated with the cytoplasmic side of the inner membrane, probably via SecY.</text>
</comment>
<evidence type="ECO:0000256" key="1">
    <source>
        <dbReference type="ARBA" id="ARBA00022475"/>
    </source>
</evidence>
<evidence type="ECO:0000256" key="2">
    <source>
        <dbReference type="ARBA" id="ARBA00022519"/>
    </source>
</evidence>
<evidence type="ECO:0000256" key="3">
    <source>
        <dbReference type="ARBA" id="ARBA00023136"/>
    </source>
</evidence>
<dbReference type="CDD" id="cd16323">
    <property type="entry name" value="Syd"/>
    <property type="match status" value="1"/>
</dbReference>
<sequence length="187" mass="20279">MREIRDPATALALENFTRRYVDSWQQTTGGLPVSHALSGIPSPCVAGGQGDAIYWQPRPAAADQTLAGVERALSLGLQPSVQAYYCSQYAGDMPAAFAGEPLELVQVWNEADFLRVQENLIGHLLMQKRLRQTPTLSIGTTASELTIISVCNLSGNILREQVGGKQREVLAVDLASFLTRLTPRLSA</sequence>
<name>A0ABS5YAW2_9GAMM</name>
<dbReference type="InterPro" id="IPR009948">
    <property type="entry name" value="Syd"/>
</dbReference>
<keyword evidence="6" id="KW-1185">Reference proteome</keyword>
<dbReference type="NCBIfam" id="NF003439">
    <property type="entry name" value="PRK04968.1"/>
    <property type="match status" value="1"/>
</dbReference>
<evidence type="ECO:0000313" key="5">
    <source>
        <dbReference type="EMBL" id="MBT9432117.1"/>
    </source>
</evidence>
<keyword evidence="2 4" id="KW-0997">Cell inner membrane</keyword>
<keyword evidence="3 4" id="KW-0472">Membrane</keyword>
<comment type="caution">
    <text evidence="5">The sequence shown here is derived from an EMBL/GenBank/DDBJ whole genome shotgun (WGS) entry which is preliminary data.</text>
</comment>